<proteinExistence type="predicted"/>
<gene>
    <name evidence="1" type="ORF">NCGR_LOCUS30528</name>
</gene>
<dbReference type="EMBL" id="CAJGYO010000007">
    <property type="protein sequence ID" value="CAD6246258.1"/>
    <property type="molecule type" value="Genomic_DNA"/>
</dbReference>
<keyword evidence="2" id="KW-1185">Reference proteome</keyword>
<sequence length="486" mass="51396">MERRFSRTQAALEQRGTAGKLRIGGLEQFGATQHVMADNWGGLFEPVPVLEECVYEPAATDTASPPPVKEQQDAVVVPDNWGGHFEQLAHMLEGGVCASDWLTDEPAATEAADGAYTSLALSAIDANVGYAGLASTDQIRGEGAVTSPDPDAPACLTPTLIVSTAAASVPVEISPMEFKRQTQELEKPPSSSSRATAAEEETLRAILFGGYVGSFGLEFAQSVEKKQVAQQEAERSGFLVARVKQERLVAINRAELLGACDRTWIDIKSLALAGGVQSSNQLAALASSVVAATPAGKHGLAVASAVVRRKGENPPTADGTDLSDIDSGWVILKNSDIVSADLAAAAVSGGQRLGSSTIPSWARWVLGGVVYTVVPFYNRVRHLEGETVGFVENAVEVVEHIAEVTDKLAANVAKQLPEDGSLQKAVEEVEHIAEVVDDDAEKFEAVAEKIDKVSDEIDAAVEPVIEELEKELDQSTTSDDGVNTKN</sequence>
<reference evidence="1" key="1">
    <citation type="submission" date="2020-10" db="EMBL/GenBank/DDBJ databases">
        <authorList>
            <person name="Han B."/>
            <person name="Lu T."/>
            <person name="Zhao Q."/>
            <person name="Huang X."/>
            <person name="Zhao Y."/>
        </authorList>
    </citation>
    <scope>NUCLEOTIDE SEQUENCE</scope>
</reference>
<dbReference type="PANTHER" id="PTHR33735">
    <property type="entry name" value="EXPRESSED PROTEIN"/>
    <property type="match status" value="1"/>
</dbReference>
<dbReference type="AlphaFoldDB" id="A0A811PKM2"/>
<dbReference type="OrthoDB" id="1927611at2759"/>
<comment type="caution">
    <text evidence="1">The sequence shown here is derived from an EMBL/GenBank/DDBJ whole genome shotgun (WGS) entry which is preliminary data.</text>
</comment>
<evidence type="ECO:0000313" key="1">
    <source>
        <dbReference type="EMBL" id="CAD6246258.1"/>
    </source>
</evidence>
<evidence type="ECO:0000313" key="2">
    <source>
        <dbReference type="Proteomes" id="UP000604825"/>
    </source>
</evidence>
<accession>A0A811PKM2</accession>
<name>A0A811PKM2_9POAL</name>
<organism evidence="1 2">
    <name type="scientific">Miscanthus lutarioriparius</name>
    <dbReference type="NCBI Taxonomy" id="422564"/>
    <lineage>
        <taxon>Eukaryota</taxon>
        <taxon>Viridiplantae</taxon>
        <taxon>Streptophyta</taxon>
        <taxon>Embryophyta</taxon>
        <taxon>Tracheophyta</taxon>
        <taxon>Spermatophyta</taxon>
        <taxon>Magnoliopsida</taxon>
        <taxon>Liliopsida</taxon>
        <taxon>Poales</taxon>
        <taxon>Poaceae</taxon>
        <taxon>PACMAD clade</taxon>
        <taxon>Panicoideae</taxon>
        <taxon>Andropogonodae</taxon>
        <taxon>Andropogoneae</taxon>
        <taxon>Saccharinae</taxon>
        <taxon>Miscanthus</taxon>
    </lineage>
</organism>
<dbReference type="Proteomes" id="UP000604825">
    <property type="component" value="Unassembled WGS sequence"/>
</dbReference>
<protein>
    <submittedName>
        <fullName evidence="1">Uncharacterized protein</fullName>
    </submittedName>
</protein>
<dbReference type="PANTHER" id="PTHR33735:SF7">
    <property type="entry name" value="OS08G0483600 PROTEIN"/>
    <property type="match status" value="1"/>
</dbReference>